<keyword evidence="2" id="KW-1185">Reference proteome</keyword>
<dbReference type="STRING" id="743788.S8DWY6"/>
<gene>
    <name evidence="1" type="ORF">FOMPIDRAFT_83034</name>
</gene>
<sequence length="109" mass="12709">MFSQFPVPTRKTVLRHQLILRFLLHLKHVEQWLPSMKVSTKTTLWQAHAHASATAPSSGDWQMDKFQAWRKRVCRPGAEMFAYMRRRVTDTESVRNLALQVEADSVCRA</sequence>
<dbReference type="HOGENOM" id="CLU_2183998_0_0_1"/>
<proteinExistence type="predicted"/>
<dbReference type="Proteomes" id="UP000015241">
    <property type="component" value="Unassembled WGS sequence"/>
</dbReference>
<dbReference type="InParanoid" id="S8DWY6"/>
<accession>S8DWY6</accession>
<dbReference type="OrthoDB" id="2192946at2759"/>
<dbReference type="EMBL" id="KE504179">
    <property type="protein sequence ID" value="EPS97122.1"/>
    <property type="molecule type" value="Genomic_DNA"/>
</dbReference>
<name>S8DWY6_FOMSC</name>
<protein>
    <submittedName>
        <fullName evidence="1">Uncharacterized protein</fullName>
    </submittedName>
</protein>
<organism evidence="1 2">
    <name type="scientific">Fomitopsis schrenkii</name>
    <name type="common">Brown rot fungus</name>
    <dbReference type="NCBI Taxonomy" id="2126942"/>
    <lineage>
        <taxon>Eukaryota</taxon>
        <taxon>Fungi</taxon>
        <taxon>Dikarya</taxon>
        <taxon>Basidiomycota</taxon>
        <taxon>Agaricomycotina</taxon>
        <taxon>Agaricomycetes</taxon>
        <taxon>Polyporales</taxon>
        <taxon>Fomitopsis</taxon>
    </lineage>
</organism>
<evidence type="ECO:0000313" key="1">
    <source>
        <dbReference type="EMBL" id="EPS97122.1"/>
    </source>
</evidence>
<evidence type="ECO:0000313" key="2">
    <source>
        <dbReference type="Proteomes" id="UP000015241"/>
    </source>
</evidence>
<reference evidence="1 2" key="1">
    <citation type="journal article" date="2012" name="Science">
        <title>The Paleozoic origin of enzymatic lignin decomposition reconstructed from 31 fungal genomes.</title>
        <authorList>
            <person name="Floudas D."/>
            <person name="Binder M."/>
            <person name="Riley R."/>
            <person name="Barry K."/>
            <person name="Blanchette R.A."/>
            <person name="Henrissat B."/>
            <person name="Martinez A.T."/>
            <person name="Otillar R."/>
            <person name="Spatafora J.W."/>
            <person name="Yadav J.S."/>
            <person name="Aerts A."/>
            <person name="Benoit I."/>
            <person name="Boyd A."/>
            <person name="Carlson A."/>
            <person name="Copeland A."/>
            <person name="Coutinho P.M."/>
            <person name="de Vries R.P."/>
            <person name="Ferreira P."/>
            <person name="Findley K."/>
            <person name="Foster B."/>
            <person name="Gaskell J."/>
            <person name="Glotzer D."/>
            <person name="Gorecki P."/>
            <person name="Heitman J."/>
            <person name="Hesse C."/>
            <person name="Hori C."/>
            <person name="Igarashi K."/>
            <person name="Jurgens J.A."/>
            <person name="Kallen N."/>
            <person name="Kersten P."/>
            <person name="Kohler A."/>
            <person name="Kuees U."/>
            <person name="Kumar T.K.A."/>
            <person name="Kuo A."/>
            <person name="LaButti K."/>
            <person name="Larrondo L.F."/>
            <person name="Lindquist E."/>
            <person name="Ling A."/>
            <person name="Lombard V."/>
            <person name="Lucas S."/>
            <person name="Lundell T."/>
            <person name="Martin R."/>
            <person name="McLaughlin D.J."/>
            <person name="Morgenstern I."/>
            <person name="Morin E."/>
            <person name="Murat C."/>
            <person name="Nagy L.G."/>
            <person name="Nolan M."/>
            <person name="Ohm R.A."/>
            <person name="Patyshakuliyeva A."/>
            <person name="Rokas A."/>
            <person name="Ruiz-Duenas F.J."/>
            <person name="Sabat G."/>
            <person name="Salamov A."/>
            <person name="Samejima M."/>
            <person name="Schmutz J."/>
            <person name="Slot J.C."/>
            <person name="St John F."/>
            <person name="Stenlid J."/>
            <person name="Sun H."/>
            <person name="Sun S."/>
            <person name="Syed K."/>
            <person name="Tsang A."/>
            <person name="Wiebenga A."/>
            <person name="Young D."/>
            <person name="Pisabarro A."/>
            <person name="Eastwood D.C."/>
            <person name="Martin F."/>
            <person name="Cullen D."/>
            <person name="Grigoriev I.V."/>
            <person name="Hibbett D.S."/>
        </authorList>
    </citation>
    <scope>NUCLEOTIDE SEQUENCE</scope>
    <source>
        <strain evidence="2">FP-58527</strain>
    </source>
</reference>
<dbReference type="AlphaFoldDB" id="S8DWY6"/>